<feature type="region of interest" description="Disordered" evidence="14">
    <location>
        <begin position="1103"/>
        <end position="1149"/>
    </location>
</feature>
<dbReference type="GO" id="GO:0045892">
    <property type="term" value="P:negative regulation of DNA-templated transcription"/>
    <property type="evidence" value="ECO:0007669"/>
    <property type="project" value="UniProtKB-ARBA"/>
</dbReference>
<keyword evidence="3" id="KW-0879">Wnt signaling pathway</keyword>
<dbReference type="PANTHER" id="PTHR10373:SF38">
    <property type="entry name" value="PROTEIN PANGOLIN, ISOFORM J"/>
    <property type="match status" value="1"/>
</dbReference>
<name>A0A811V8P9_CERCA</name>
<evidence type="ECO:0000256" key="10">
    <source>
        <dbReference type="ARBA" id="ARBA00053480"/>
    </source>
</evidence>
<evidence type="ECO:0000256" key="13">
    <source>
        <dbReference type="PROSITE-ProRule" id="PRU00267"/>
    </source>
</evidence>
<comment type="similarity">
    <text evidence="2">Belongs to the TCF/LEF family.</text>
</comment>
<proteinExistence type="inferred from homology"/>
<evidence type="ECO:0000256" key="5">
    <source>
        <dbReference type="ARBA" id="ARBA00023015"/>
    </source>
</evidence>
<dbReference type="GO" id="GO:0019900">
    <property type="term" value="F:kinase binding"/>
    <property type="evidence" value="ECO:0007669"/>
    <property type="project" value="UniProtKB-ARBA"/>
</dbReference>
<dbReference type="GO" id="GO:0060070">
    <property type="term" value="P:canonical Wnt signaling pathway"/>
    <property type="evidence" value="ECO:0007669"/>
    <property type="project" value="TreeGrafter"/>
</dbReference>
<dbReference type="InterPro" id="IPR036910">
    <property type="entry name" value="HMG_box_dom_sf"/>
</dbReference>
<comment type="function">
    <text evidence="10">Segment polarity protein. Functions together with arm to transduce the Wingless (Wg) signal in embryos and in developing adult tissues. Acts as a transcriptional activator, but in the absence of arm, it binds to gro and acts as a transcriptional repressor of wg-responsive genes.</text>
</comment>
<keyword evidence="18" id="KW-1185">Reference proteome</keyword>
<dbReference type="GO" id="GO:0007476">
    <property type="term" value="P:imaginal disc-derived wing morphogenesis"/>
    <property type="evidence" value="ECO:0007669"/>
    <property type="project" value="UniProtKB-ARBA"/>
</dbReference>
<dbReference type="PROSITE" id="PS50118">
    <property type="entry name" value="HMG_BOX_2"/>
    <property type="match status" value="1"/>
</dbReference>
<dbReference type="SMART" id="SM00398">
    <property type="entry name" value="HMG"/>
    <property type="match status" value="1"/>
</dbReference>
<keyword evidence="5" id="KW-0805">Transcription regulation</keyword>
<evidence type="ECO:0000313" key="17">
    <source>
        <dbReference type="EMBL" id="CAD7011404.1"/>
    </source>
</evidence>
<dbReference type="GO" id="GO:0007367">
    <property type="term" value="P:segment polarity determination"/>
    <property type="evidence" value="ECO:0007669"/>
    <property type="project" value="UniProtKB-KW"/>
</dbReference>
<dbReference type="Proteomes" id="UP000606786">
    <property type="component" value="Unassembled WGS sequence"/>
</dbReference>
<dbReference type="GO" id="GO:0000978">
    <property type="term" value="F:RNA polymerase II cis-regulatory region sequence-specific DNA binding"/>
    <property type="evidence" value="ECO:0007669"/>
    <property type="project" value="TreeGrafter"/>
</dbReference>
<dbReference type="GO" id="GO:0001228">
    <property type="term" value="F:DNA-binding transcription activator activity, RNA polymerase II-specific"/>
    <property type="evidence" value="ECO:0007669"/>
    <property type="project" value="UniProtKB-ARBA"/>
</dbReference>
<feature type="compositionally biased region" description="Polar residues" evidence="14">
    <location>
        <begin position="1220"/>
        <end position="1235"/>
    </location>
</feature>
<dbReference type="InterPro" id="IPR024940">
    <property type="entry name" value="TCF/LEF"/>
</dbReference>
<keyword evidence="15" id="KW-1133">Transmembrane helix</keyword>
<keyword evidence="8" id="KW-0804">Transcription</keyword>
<evidence type="ECO:0000256" key="9">
    <source>
        <dbReference type="ARBA" id="ARBA00023242"/>
    </source>
</evidence>
<evidence type="ECO:0000256" key="11">
    <source>
        <dbReference type="ARBA" id="ARBA00061799"/>
    </source>
</evidence>
<evidence type="ECO:0000256" key="6">
    <source>
        <dbReference type="ARBA" id="ARBA00023125"/>
    </source>
</evidence>
<evidence type="ECO:0000256" key="7">
    <source>
        <dbReference type="ARBA" id="ARBA00023159"/>
    </source>
</evidence>
<feature type="region of interest" description="Disordered" evidence="14">
    <location>
        <begin position="948"/>
        <end position="1028"/>
    </location>
</feature>
<feature type="compositionally biased region" description="Low complexity" evidence="14">
    <location>
        <begin position="1117"/>
        <end position="1149"/>
    </location>
</feature>
<evidence type="ECO:0000256" key="14">
    <source>
        <dbReference type="SAM" id="MobiDB-lite"/>
    </source>
</evidence>
<evidence type="ECO:0000256" key="4">
    <source>
        <dbReference type="ARBA" id="ARBA00022716"/>
    </source>
</evidence>
<keyword evidence="4" id="KW-0709">Segmentation polarity protein</keyword>
<dbReference type="Pfam" id="PF00505">
    <property type="entry name" value="HMG_box"/>
    <property type="match status" value="1"/>
</dbReference>
<reference evidence="17" key="1">
    <citation type="submission" date="2020-11" db="EMBL/GenBank/DDBJ databases">
        <authorList>
            <person name="Whitehead M."/>
        </authorList>
    </citation>
    <scope>NUCLEOTIDE SEQUENCE</scope>
    <source>
        <strain evidence="17">EGII</strain>
    </source>
</reference>
<feature type="region of interest" description="Disordered" evidence="14">
    <location>
        <begin position="1216"/>
        <end position="1247"/>
    </location>
</feature>
<dbReference type="PANTHER" id="PTHR10373">
    <property type="entry name" value="TRANSCRIPTION FACTOR 7 FAMILY MEMBER"/>
    <property type="match status" value="1"/>
</dbReference>
<comment type="subcellular location">
    <subcellularLocation>
        <location evidence="1">Nucleus</location>
    </subcellularLocation>
</comment>
<feature type="domain" description="HMG box" evidence="16">
    <location>
        <begin position="1249"/>
        <end position="1317"/>
    </location>
</feature>
<evidence type="ECO:0000256" key="8">
    <source>
        <dbReference type="ARBA" id="ARBA00023163"/>
    </source>
</evidence>
<gene>
    <name evidence="17" type="ORF">CCAP1982_LOCUS19504</name>
</gene>
<feature type="DNA-binding region" description="HMG box" evidence="13">
    <location>
        <begin position="1249"/>
        <end position="1317"/>
    </location>
</feature>
<evidence type="ECO:0000256" key="15">
    <source>
        <dbReference type="SAM" id="Phobius"/>
    </source>
</evidence>
<evidence type="ECO:0000256" key="12">
    <source>
        <dbReference type="ARBA" id="ARBA00080285"/>
    </source>
</evidence>
<dbReference type="GO" id="GO:1990907">
    <property type="term" value="C:beta-catenin-TCF complex"/>
    <property type="evidence" value="ECO:0007669"/>
    <property type="project" value="TreeGrafter"/>
</dbReference>
<dbReference type="CDD" id="cd21996">
    <property type="entry name" value="HMG-box_TCF7-like"/>
    <property type="match status" value="1"/>
</dbReference>
<dbReference type="OrthoDB" id="2307332at2759"/>
<sequence>MTLAATDYAMSATLSCASGNNIKNNRDSNFINNSSDINQEKQSGSSLPISNDFAQYSKQIFKSFVTLQPSYAESKFGDLSATKDNELKPHKGSEDFTGSRNLQETNSISAFIDNHHFEGKISGSEDLFNITRCDGAAFREYELLSSAVKNAHFVRNDNANSTTIVEPMDKPPSQANDGTQATNHTMVNIKLKASTDVSINNSAGSNSRGIKVEGDTTNIHEISNLSIYGEHFSGDLAVLYKTIPQTNLRLTQALTNNNNEIVRKNSSPAVPTTITKEDNDAMTGIPKTMEKSNQLLANLLPTDIVIPKCYQRTYTNAPNAASRGSPRFNVVAENTKQTISNDCNHLQNNNSVLEVLSNEKLGLRSTLLTAEGAIKQPTASNAAFTLLTEIILRQDDYERQKQLIPDIAPVLQKEDQTHKLIPNSSSMTFPLQLPLPLSLSLPLPLPLPLPLMPLIDNLTNKNSAVSNYSSYEVPEFGFGNSGAECKTSLYSKHAPQLAGQREQQQATGLEQQQQQLTSNQQLAKKILYSRLLHPNALKQCEHLNDREVHLLDLIPSSLKQSSAESNVANVMHTRKNNRGQSAFSNSDNKTERVSKTANFASKVDTNNSFNNTKLSGFDLLSAQEAAITQAQLELEKFLTFSHQLTYIAHRGKNSSNKLISHIRTRVQQNMQQRQQLIHSTQAQLSQLRRQCASAKIYYERAMRRLHTSDSSKLCTQSQTRPQNSATNKVARAAVVAAIAAAADVEAMPVTTYVKSEDADDDKRKKFMCTLLQIELGIEHYVNEVCKTDLGVVNDEGENKYDSDQNEDGNKGNNVSCNERQKSFIYGLHDAATVEGRGKVTPTFSTGVNVNKTSSAAVSPICFWHPENDGLSFNEHTPTAVEIILECAASTVQANMCDPAFAINTLSKDEGPSSRYHNQSNSQFGVNSKYMSLSSEFLQSAFVPGTVRPDRATPASADSVSKDECSNLANSEKNERNGTKSLRTSSKLISTTMNSNTTNSTPNLTPTSTPTTTPTPPLNTPEKSRRKSRYARRIEITPAATLTQKNTNQNFLFYNQSNIHMLRQCDTIGNVTTGDVGDNSASSKTETSKQLESLNANHSMAETLSPVRNDGHKNINKQQQKQYGIEQQQQQAQISDCNGNNNGSRGTTNSGGIFSLKGSCSNATTTSATAAAAVVAFQEQAFNNIFKARFNALTAAAVLNATAADTADGPYDLSVSRRSKQTNLDSKISAANQQGSECKDNSNEKKKPHIKKPLNAFMLYMKEMRAKVVAECTLKESAAINQILGRRWHELSREEQSKYYEKARQERQLHMELYPGWSARDNYGYVSKKKKRKKDRSPADSGGIAITNKFYLGIKRNKNNEVYIYIILHNPLFLIVDSSEIFTYFIHLQYINSPVRTIMFILISFYIIYKY</sequence>
<dbReference type="GO" id="GO:0035277">
    <property type="term" value="P:spiracle morphogenesis, open tracheal system"/>
    <property type="evidence" value="ECO:0007669"/>
    <property type="project" value="UniProtKB-ARBA"/>
</dbReference>
<keyword evidence="7" id="KW-0010">Activator</keyword>
<accession>A0A811V8P9</accession>
<comment type="subunit">
    <text evidence="11">Binds to the beta-catenin homolog arm or to gro.</text>
</comment>
<evidence type="ECO:0000256" key="3">
    <source>
        <dbReference type="ARBA" id="ARBA00022687"/>
    </source>
</evidence>
<feature type="compositionally biased region" description="Low complexity" evidence="14">
    <location>
        <begin position="989"/>
        <end position="1011"/>
    </location>
</feature>
<dbReference type="EMBL" id="CAJHJT010000056">
    <property type="protein sequence ID" value="CAD7011404.1"/>
    <property type="molecule type" value="Genomic_DNA"/>
</dbReference>
<organism evidence="17 18">
    <name type="scientific">Ceratitis capitata</name>
    <name type="common">Mediterranean fruit fly</name>
    <name type="synonym">Tephritis capitata</name>
    <dbReference type="NCBI Taxonomy" id="7213"/>
    <lineage>
        <taxon>Eukaryota</taxon>
        <taxon>Metazoa</taxon>
        <taxon>Ecdysozoa</taxon>
        <taxon>Arthropoda</taxon>
        <taxon>Hexapoda</taxon>
        <taxon>Insecta</taxon>
        <taxon>Pterygota</taxon>
        <taxon>Neoptera</taxon>
        <taxon>Endopterygota</taxon>
        <taxon>Diptera</taxon>
        <taxon>Brachycera</taxon>
        <taxon>Muscomorpha</taxon>
        <taxon>Tephritoidea</taxon>
        <taxon>Tephritidae</taxon>
        <taxon>Ceratitis</taxon>
        <taxon>Ceratitis</taxon>
    </lineage>
</organism>
<evidence type="ECO:0000313" key="18">
    <source>
        <dbReference type="Proteomes" id="UP000606786"/>
    </source>
</evidence>
<keyword evidence="9 13" id="KW-0539">Nucleus</keyword>
<dbReference type="FunFam" id="1.10.30.10:FF:000001">
    <property type="entry name" value="transcription factor 7 isoform X2"/>
    <property type="match status" value="1"/>
</dbReference>
<dbReference type="GO" id="GO:0000785">
    <property type="term" value="C:chromatin"/>
    <property type="evidence" value="ECO:0007669"/>
    <property type="project" value="TreeGrafter"/>
</dbReference>
<dbReference type="GO" id="GO:0010628">
    <property type="term" value="P:positive regulation of gene expression"/>
    <property type="evidence" value="ECO:0007669"/>
    <property type="project" value="UniProtKB-ARBA"/>
</dbReference>
<feature type="transmembrane region" description="Helical" evidence="15">
    <location>
        <begin position="1392"/>
        <end position="1408"/>
    </location>
</feature>
<keyword evidence="6 13" id="KW-0238">DNA-binding</keyword>
<protein>
    <recommendedName>
        <fullName evidence="12">dTCF</fullName>
    </recommendedName>
</protein>
<evidence type="ECO:0000256" key="1">
    <source>
        <dbReference type="ARBA" id="ARBA00004123"/>
    </source>
</evidence>
<dbReference type="InterPro" id="IPR009071">
    <property type="entry name" value="HMG_box_dom"/>
</dbReference>
<dbReference type="GO" id="GO:0007435">
    <property type="term" value="P:salivary gland morphogenesis"/>
    <property type="evidence" value="ECO:0007669"/>
    <property type="project" value="UniProtKB-ARBA"/>
</dbReference>
<dbReference type="SUPFAM" id="SSF47095">
    <property type="entry name" value="HMG-box"/>
    <property type="match status" value="1"/>
</dbReference>
<keyword evidence="15" id="KW-0812">Transmembrane</keyword>
<dbReference type="GO" id="GO:0001222">
    <property type="term" value="F:transcription corepressor binding"/>
    <property type="evidence" value="ECO:0007669"/>
    <property type="project" value="UniProtKB-ARBA"/>
</dbReference>
<dbReference type="GO" id="GO:0007500">
    <property type="term" value="P:mesodermal cell fate determination"/>
    <property type="evidence" value="ECO:0007669"/>
    <property type="project" value="UniProtKB-ARBA"/>
</dbReference>
<keyword evidence="15" id="KW-0472">Membrane</keyword>
<evidence type="ECO:0000256" key="2">
    <source>
        <dbReference type="ARBA" id="ARBA00006569"/>
    </source>
</evidence>
<dbReference type="GO" id="GO:0072091">
    <property type="term" value="P:regulation of stem cell proliferation"/>
    <property type="evidence" value="ECO:0007669"/>
    <property type="project" value="UniProtKB-ARBA"/>
</dbReference>
<evidence type="ECO:0000259" key="16">
    <source>
        <dbReference type="PROSITE" id="PS50118"/>
    </source>
</evidence>
<feature type="compositionally biased region" description="Polar residues" evidence="14">
    <location>
        <begin position="978"/>
        <end position="988"/>
    </location>
</feature>
<keyword evidence="4" id="KW-0217">Developmental protein</keyword>
<comment type="caution">
    <text evidence="17">The sequence shown here is derived from an EMBL/GenBank/DDBJ whole genome shotgun (WGS) entry which is preliminary data.</text>
</comment>
<dbReference type="Gene3D" id="1.10.30.10">
    <property type="entry name" value="High mobility group box domain"/>
    <property type="match status" value="1"/>
</dbReference>